<dbReference type="InterPro" id="IPR001909">
    <property type="entry name" value="KRAB"/>
</dbReference>
<dbReference type="Gene3D" id="3.30.160.60">
    <property type="entry name" value="Classic Zinc Finger"/>
    <property type="match status" value="9"/>
</dbReference>
<keyword evidence="10" id="KW-0804">Transcription</keyword>
<reference evidence="15 16" key="1">
    <citation type="submission" date="2013-03" db="EMBL/GenBank/DDBJ databases">
        <authorList>
            <person name="Warren W."/>
            <person name="Wilson R.K."/>
        </authorList>
    </citation>
    <scope>NUCLEOTIDE SEQUENCE</scope>
</reference>
<feature type="domain" description="C2H2-type" evidence="13">
    <location>
        <begin position="240"/>
        <end position="267"/>
    </location>
</feature>
<dbReference type="PROSITE" id="PS00028">
    <property type="entry name" value="ZINC_FINGER_C2H2_1"/>
    <property type="match status" value="8"/>
</dbReference>
<feature type="domain" description="C2H2-type" evidence="13">
    <location>
        <begin position="380"/>
        <end position="407"/>
    </location>
</feature>
<dbReference type="Pfam" id="PF00096">
    <property type="entry name" value="zf-C2H2"/>
    <property type="match status" value="7"/>
</dbReference>
<accession>A0A7N9CH56</accession>
<feature type="domain" description="KRAB" evidence="14">
    <location>
        <begin position="69"/>
        <end position="140"/>
    </location>
</feature>
<evidence type="ECO:0000256" key="1">
    <source>
        <dbReference type="ARBA" id="ARBA00003767"/>
    </source>
</evidence>
<dbReference type="Pfam" id="PF01352">
    <property type="entry name" value="KRAB"/>
    <property type="match status" value="1"/>
</dbReference>
<feature type="domain" description="C2H2-type" evidence="13">
    <location>
        <begin position="268"/>
        <end position="295"/>
    </location>
</feature>
<name>A0A7N9CH56_MACFA</name>
<feature type="domain" description="C2H2-type" evidence="13">
    <location>
        <begin position="324"/>
        <end position="351"/>
    </location>
</feature>
<dbReference type="Pfam" id="PF13912">
    <property type="entry name" value="zf-C2H2_6"/>
    <property type="match status" value="1"/>
</dbReference>
<dbReference type="InterPro" id="IPR036236">
    <property type="entry name" value="Znf_C2H2_sf"/>
</dbReference>
<reference evidence="15" key="3">
    <citation type="submission" date="2025-09" db="UniProtKB">
        <authorList>
            <consortium name="Ensembl"/>
        </authorList>
    </citation>
    <scope>IDENTIFICATION</scope>
</reference>
<feature type="domain" description="C2H2-type" evidence="13">
    <location>
        <begin position="352"/>
        <end position="379"/>
    </location>
</feature>
<evidence type="ECO:0000256" key="3">
    <source>
        <dbReference type="ARBA" id="ARBA00006991"/>
    </source>
</evidence>
<feature type="domain" description="C2H2-type" evidence="13">
    <location>
        <begin position="436"/>
        <end position="463"/>
    </location>
</feature>
<dbReference type="Gene3D" id="6.10.140.140">
    <property type="match status" value="1"/>
</dbReference>
<keyword evidence="11" id="KW-0539">Nucleus</keyword>
<dbReference type="InterPro" id="IPR036051">
    <property type="entry name" value="KRAB_dom_sf"/>
</dbReference>
<feature type="domain" description="C2H2-type" evidence="13">
    <location>
        <begin position="464"/>
        <end position="491"/>
    </location>
</feature>
<dbReference type="PROSITE" id="PS50805">
    <property type="entry name" value="KRAB"/>
    <property type="match status" value="1"/>
</dbReference>
<dbReference type="GO" id="GO:0005730">
    <property type="term" value="C:nucleolus"/>
    <property type="evidence" value="ECO:0007669"/>
    <property type="project" value="Ensembl"/>
</dbReference>
<dbReference type="PROSITE" id="PS50157">
    <property type="entry name" value="ZINC_FINGER_C2H2_2"/>
    <property type="match status" value="9"/>
</dbReference>
<evidence type="ECO:0000256" key="8">
    <source>
        <dbReference type="ARBA" id="ARBA00023015"/>
    </source>
</evidence>
<keyword evidence="4" id="KW-0479">Metal-binding</keyword>
<dbReference type="FunFam" id="3.30.160.60:FF:000120">
    <property type="entry name" value="Zinc finger protein 430"/>
    <property type="match status" value="1"/>
</dbReference>
<dbReference type="AlphaFoldDB" id="A0A7N9CH56"/>
<dbReference type="GeneTree" id="ENSGT00940000153236"/>
<dbReference type="SMART" id="SM00355">
    <property type="entry name" value="ZnF_C2H2"/>
    <property type="match status" value="8"/>
</dbReference>
<dbReference type="InterPro" id="IPR013087">
    <property type="entry name" value="Znf_C2H2_type"/>
</dbReference>
<dbReference type="GO" id="GO:0008270">
    <property type="term" value="F:zinc ion binding"/>
    <property type="evidence" value="ECO:0007669"/>
    <property type="project" value="UniProtKB-KW"/>
</dbReference>
<comment type="similarity">
    <text evidence="3">Belongs to the krueppel C2H2-type zinc-finger protein family.</text>
</comment>
<evidence type="ECO:0000256" key="7">
    <source>
        <dbReference type="ARBA" id="ARBA00022833"/>
    </source>
</evidence>
<keyword evidence="16" id="KW-1185">Reference proteome</keyword>
<dbReference type="Ensembl" id="ENSMFAT00000086654.1">
    <property type="protein sequence ID" value="ENSMFAP00000048701.1"/>
    <property type="gene ID" value="ENSMFAG00000039702.2"/>
</dbReference>
<keyword evidence="5" id="KW-0677">Repeat</keyword>
<evidence type="ECO:0000256" key="5">
    <source>
        <dbReference type="ARBA" id="ARBA00022737"/>
    </source>
</evidence>
<evidence type="ECO:0000313" key="16">
    <source>
        <dbReference type="Proteomes" id="UP000233100"/>
    </source>
</evidence>
<dbReference type="PANTHER" id="PTHR23235">
    <property type="entry name" value="KRUEPPEL-LIKE TRANSCRIPTION FACTOR"/>
    <property type="match status" value="1"/>
</dbReference>
<organism evidence="15 16">
    <name type="scientific">Macaca fascicularis</name>
    <name type="common">Crab-eating macaque</name>
    <name type="synonym">Cynomolgus monkey</name>
    <dbReference type="NCBI Taxonomy" id="9541"/>
    <lineage>
        <taxon>Eukaryota</taxon>
        <taxon>Metazoa</taxon>
        <taxon>Chordata</taxon>
        <taxon>Craniata</taxon>
        <taxon>Vertebrata</taxon>
        <taxon>Euteleostomi</taxon>
        <taxon>Mammalia</taxon>
        <taxon>Eutheria</taxon>
        <taxon>Euarchontoglires</taxon>
        <taxon>Primates</taxon>
        <taxon>Haplorrhini</taxon>
        <taxon>Catarrhini</taxon>
        <taxon>Cercopithecidae</taxon>
        <taxon>Cercopithecinae</taxon>
        <taxon>Macaca</taxon>
    </lineage>
</organism>
<comment type="subcellular location">
    <subcellularLocation>
        <location evidence="2">Nucleus</location>
    </subcellularLocation>
</comment>
<feature type="domain" description="C2H2-type" evidence="13">
    <location>
        <begin position="296"/>
        <end position="323"/>
    </location>
</feature>
<evidence type="ECO:0000256" key="11">
    <source>
        <dbReference type="ARBA" id="ARBA00023242"/>
    </source>
</evidence>
<dbReference type="FunFam" id="3.30.160.60:FF:000034">
    <property type="entry name" value="zinc finger protein 25"/>
    <property type="match status" value="2"/>
</dbReference>
<evidence type="ECO:0000259" key="14">
    <source>
        <dbReference type="PROSITE" id="PS50805"/>
    </source>
</evidence>
<dbReference type="FunFam" id="3.30.160.60:FF:002679">
    <property type="entry name" value="Zinc finger protein 726"/>
    <property type="match status" value="1"/>
</dbReference>
<dbReference type="SUPFAM" id="SSF57667">
    <property type="entry name" value="beta-beta-alpha zinc fingers"/>
    <property type="match status" value="5"/>
</dbReference>
<evidence type="ECO:0000256" key="2">
    <source>
        <dbReference type="ARBA" id="ARBA00004123"/>
    </source>
</evidence>
<keyword evidence="9" id="KW-0238">DNA-binding</keyword>
<dbReference type="FunFam" id="3.30.160.60:FF:001381">
    <property type="entry name" value="zinc finger protein 566 isoform X2"/>
    <property type="match status" value="1"/>
</dbReference>
<keyword evidence="6 12" id="KW-0863">Zinc-finger</keyword>
<comment type="function">
    <text evidence="1">May be involved in transcriptional regulation.</text>
</comment>
<dbReference type="Bgee" id="ENSMFAG00000039702">
    <property type="expression patterns" value="Expressed in lymph node and 13 other cell types or tissues"/>
</dbReference>
<dbReference type="GO" id="GO:0000978">
    <property type="term" value="F:RNA polymerase II cis-regulatory region sequence-specific DNA binding"/>
    <property type="evidence" value="ECO:0007669"/>
    <property type="project" value="TreeGrafter"/>
</dbReference>
<evidence type="ECO:0000256" key="6">
    <source>
        <dbReference type="ARBA" id="ARBA00022771"/>
    </source>
</evidence>
<reference evidence="15" key="2">
    <citation type="submission" date="2025-08" db="UniProtKB">
        <authorList>
            <consortium name="Ensembl"/>
        </authorList>
    </citation>
    <scope>IDENTIFICATION</scope>
</reference>
<dbReference type="SUPFAM" id="SSF109640">
    <property type="entry name" value="KRAB domain (Kruppel-associated box)"/>
    <property type="match status" value="1"/>
</dbReference>
<evidence type="ECO:0000256" key="4">
    <source>
        <dbReference type="ARBA" id="ARBA00022723"/>
    </source>
</evidence>
<dbReference type="FunFam" id="3.30.160.60:FF:002134">
    <property type="entry name" value="Zinc finger protein 616"/>
    <property type="match status" value="1"/>
</dbReference>
<dbReference type="Proteomes" id="UP000233100">
    <property type="component" value="Chromosome 19"/>
</dbReference>
<evidence type="ECO:0000256" key="12">
    <source>
        <dbReference type="PROSITE-ProRule" id="PRU00042"/>
    </source>
</evidence>
<dbReference type="PANTHER" id="PTHR23235:SF178">
    <property type="entry name" value="C2H2-TYPE DOMAIN-CONTAINING PROTEIN-RELATED"/>
    <property type="match status" value="1"/>
</dbReference>
<proteinExistence type="inferred from homology"/>
<dbReference type="CDD" id="cd07765">
    <property type="entry name" value="KRAB_A-box"/>
    <property type="match status" value="1"/>
</dbReference>
<evidence type="ECO:0000256" key="10">
    <source>
        <dbReference type="ARBA" id="ARBA00023163"/>
    </source>
</evidence>
<keyword evidence="8" id="KW-0805">Transcription regulation</keyword>
<keyword evidence="7" id="KW-0862">Zinc</keyword>
<dbReference type="FunFam" id="3.30.160.60:FF:000362">
    <property type="entry name" value="Zinc finger protein 606"/>
    <property type="match status" value="1"/>
</dbReference>
<evidence type="ECO:0000313" key="15">
    <source>
        <dbReference type="Ensembl" id="ENSMFAP00000048701.1"/>
    </source>
</evidence>
<gene>
    <name evidence="15" type="primary">ZNF506</name>
</gene>
<dbReference type="SMART" id="SM00349">
    <property type="entry name" value="KRAB"/>
    <property type="match status" value="1"/>
</dbReference>
<protein>
    <submittedName>
        <fullName evidence="15">Zinc finger protein 506</fullName>
    </submittedName>
</protein>
<evidence type="ECO:0000259" key="13">
    <source>
        <dbReference type="PROSITE" id="PS50157"/>
    </source>
</evidence>
<feature type="domain" description="C2H2-type" evidence="13">
    <location>
        <begin position="408"/>
        <end position="435"/>
    </location>
</feature>
<dbReference type="GO" id="GO:0000981">
    <property type="term" value="F:DNA-binding transcription factor activity, RNA polymerase II-specific"/>
    <property type="evidence" value="ECO:0007669"/>
    <property type="project" value="TreeGrafter"/>
</dbReference>
<dbReference type="FunFam" id="3.30.160.60:FF:002472">
    <property type="match status" value="1"/>
</dbReference>
<sequence length="511" mass="58741">MWVTPVIPARWEAEASGSVESLSLLPRLECSDMISAHCNRCLPSSSNSPASESRVTGITSVHHHAWGPLQFRDVAIEFSLEEWHCLDTAQRNLYRDVMLENYRNLVFLGIVVSKPDLITCLEQGKKPLTMKRHEMIAKPPVICSHFAQDVWSEQSIKDSFQKVILRRYEKCGHDNLQLKKGCESVDECPVHKRGYNGLKQCLTTTQRKIFHCDEYVKFLPKFSNSNRHKIRIRDTGKKPFKCIEYGKAFNQSSTRTTYKKIDTGEKRYKCEECGKAYKQSSHLTTHKKIHTGEKPYKCEECGKAYKQSCNLTTHKIIHTGEKPYRCRECGKSFNHPATLFSHKKIHTGEKPYKCDKCGKAFISSSTLTKHEIIHTGEKPYKCEECGKAFNRSSNLTKHKRIHTGDVPYKCDECGKTFTWYSSLSKHKRAHTGEKPYKCEECGKAFTAFSTLTEHKIIHTGEKPYKCEECGKAFNWSSALNKHKKIHIRQKPYIAKNVENLLNVPQPLISIR</sequence>
<evidence type="ECO:0000256" key="9">
    <source>
        <dbReference type="ARBA" id="ARBA00023125"/>
    </source>
</evidence>